<comment type="similarity">
    <text evidence="1">Belongs to the DPH4 family.</text>
</comment>
<dbReference type="Gene3D" id="3.10.660.10">
    <property type="entry name" value="DPH Zinc finger"/>
    <property type="match status" value="1"/>
</dbReference>
<dbReference type="CDD" id="cd06257">
    <property type="entry name" value="DnaJ"/>
    <property type="match status" value="1"/>
</dbReference>
<evidence type="ECO:0000259" key="6">
    <source>
        <dbReference type="PROSITE" id="PS51074"/>
    </source>
</evidence>
<dbReference type="PROSITE" id="PS51074">
    <property type="entry name" value="DPH_MB"/>
    <property type="match status" value="1"/>
</dbReference>
<dbReference type="GO" id="GO:0008198">
    <property type="term" value="F:ferrous iron binding"/>
    <property type="evidence" value="ECO:0007669"/>
    <property type="project" value="TreeGrafter"/>
</dbReference>
<dbReference type="InterPro" id="IPR007872">
    <property type="entry name" value="DPH_MB_dom"/>
</dbReference>
<dbReference type="EMBL" id="JAEAOA010000290">
    <property type="protein sequence ID" value="KAK3597212.1"/>
    <property type="molecule type" value="Genomic_DNA"/>
</dbReference>
<keyword evidence="8" id="KW-1185">Reference proteome</keyword>
<dbReference type="PROSITE" id="PS50076">
    <property type="entry name" value="DNAJ_2"/>
    <property type="match status" value="1"/>
</dbReference>
<keyword evidence="4" id="KW-0408">Iron</keyword>
<name>A0AAE0W1P9_9BIVA</name>
<feature type="domain" description="J" evidence="5">
    <location>
        <begin position="3"/>
        <end position="69"/>
    </location>
</feature>
<feature type="domain" description="DPH-type MB" evidence="6">
    <location>
        <begin position="80"/>
        <end position="142"/>
    </location>
</feature>
<evidence type="ECO:0000256" key="4">
    <source>
        <dbReference type="ARBA" id="ARBA00023004"/>
    </source>
</evidence>
<dbReference type="SUPFAM" id="SSF46565">
    <property type="entry name" value="Chaperone J-domain"/>
    <property type="match status" value="1"/>
</dbReference>
<evidence type="ECO:0000256" key="3">
    <source>
        <dbReference type="ARBA" id="ARBA00022833"/>
    </source>
</evidence>
<evidence type="ECO:0000256" key="2">
    <source>
        <dbReference type="ARBA" id="ARBA00022723"/>
    </source>
</evidence>
<comment type="caution">
    <text evidence="7">The sequence shown here is derived from an EMBL/GenBank/DDBJ whole genome shotgun (WGS) entry which is preliminary data.</text>
</comment>
<reference evidence="7" key="2">
    <citation type="journal article" date="2021" name="Genome Biol. Evol.">
        <title>Developing a high-quality reference genome for a parasitic bivalve with doubly uniparental inheritance (Bivalvia: Unionida).</title>
        <authorList>
            <person name="Smith C.H."/>
        </authorList>
    </citation>
    <scope>NUCLEOTIDE SEQUENCE</scope>
    <source>
        <strain evidence="7">CHS0354</strain>
        <tissue evidence="7">Mantle</tissue>
    </source>
</reference>
<dbReference type="Pfam" id="PF00226">
    <property type="entry name" value="DnaJ"/>
    <property type="match status" value="1"/>
</dbReference>
<accession>A0AAE0W1P9</accession>
<sequence length="142" mass="16802">MENYYEVLNCERNASYEELKRAYQKLALKYHPDKVGHEHHNVCNRFILINKAWKILSDSELRRTFDERWAERCLVQDWPIQEEVDIKDFEQSETASGSDKPVLILYPCRCGGFYELTESDIELKFDMVCCNTCSLCVKVSYN</sequence>
<dbReference type="PANTHER" id="PTHR45255:SF1">
    <property type="entry name" value="DNAJ HOMOLOG SUBFAMILY C MEMBER 24"/>
    <property type="match status" value="1"/>
</dbReference>
<dbReference type="GO" id="GO:0001671">
    <property type="term" value="F:ATPase activator activity"/>
    <property type="evidence" value="ECO:0007669"/>
    <property type="project" value="TreeGrafter"/>
</dbReference>
<evidence type="ECO:0000313" key="7">
    <source>
        <dbReference type="EMBL" id="KAK3597212.1"/>
    </source>
</evidence>
<dbReference type="Pfam" id="PF05207">
    <property type="entry name" value="Zn_ribbon_CSL"/>
    <property type="match status" value="1"/>
</dbReference>
<gene>
    <name evidence="7" type="ORF">CHS0354_003717</name>
</gene>
<reference evidence="7" key="3">
    <citation type="submission" date="2023-05" db="EMBL/GenBank/DDBJ databases">
        <authorList>
            <person name="Smith C.H."/>
        </authorList>
    </citation>
    <scope>NUCLEOTIDE SEQUENCE</scope>
    <source>
        <strain evidence="7">CHS0354</strain>
        <tissue evidence="7">Mantle</tissue>
    </source>
</reference>
<dbReference type="Proteomes" id="UP001195483">
    <property type="component" value="Unassembled WGS sequence"/>
</dbReference>
<organism evidence="7 8">
    <name type="scientific">Potamilus streckersoni</name>
    <dbReference type="NCBI Taxonomy" id="2493646"/>
    <lineage>
        <taxon>Eukaryota</taxon>
        <taxon>Metazoa</taxon>
        <taxon>Spiralia</taxon>
        <taxon>Lophotrochozoa</taxon>
        <taxon>Mollusca</taxon>
        <taxon>Bivalvia</taxon>
        <taxon>Autobranchia</taxon>
        <taxon>Heteroconchia</taxon>
        <taxon>Palaeoheterodonta</taxon>
        <taxon>Unionida</taxon>
        <taxon>Unionoidea</taxon>
        <taxon>Unionidae</taxon>
        <taxon>Ambleminae</taxon>
        <taxon>Lampsilini</taxon>
        <taxon>Potamilus</taxon>
    </lineage>
</organism>
<dbReference type="AlphaFoldDB" id="A0AAE0W1P9"/>
<reference evidence="7" key="1">
    <citation type="journal article" date="2021" name="Genome Biol. Evol.">
        <title>A High-Quality Reference Genome for a Parasitic Bivalve with Doubly Uniparental Inheritance (Bivalvia: Unionida).</title>
        <authorList>
            <person name="Smith C.H."/>
        </authorList>
    </citation>
    <scope>NUCLEOTIDE SEQUENCE</scope>
    <source>
        <strain evidence="7">CHS0354</strain>
    </source>
</reference>
<dbReference type="SMART" id="SM00271">
    <property type="entry name" value="DnaJ"/>
    <property type="match status" value="1"/>
</dbReference>
<dbReference type="InterPro" id="IPR001623">
    <property type="entry name" value="DnaJ_domain"/>
</dbReference>
<keyword evidence="3" id="KW-0862">Zinc</keyword>
<dbReference type="PANTHER" id="PTHR45255">
    <property type="entry name" value="DNAJ HOMOLOG SUBFAMILY C MEMBER 24"/>
    <property type="match status" value="1"/>
</dbReference>
<protein>
    <submittedName>
        <fullName evidence="7">Uncharacterized protein</fullName>
    </submittedName>
</protein>
<dbReference type="SUPFAM" id="SSF144217">
    <property type="entry name" value="CSL zinc finger"/>
    <property type="match status" value="1"/>
</dbReference>
<proteinExistence type="inferred from homology"/>
<dbReference type="InterPro" id="IPR036671">
    <property type="entry name" value="DPH_MB_sf"/>
</dbReference>
<dbReference type="Gene3D" id="1.10.287.110">
    <property type="entry name" value="DnaJ domain"/>
    <property type="match status" value="1"/>
</dbReference>
<evidence type="ECO:0000259" key="5">
    <source>
        <dbReference type="PROSITE" id="PS50076"/>
    </source>
</evidence>
<keyword evidence="2" id="KW-0479">Metal-binding</keyword>
<dbReference type="InterPro" id="IPR036869">
    <property type="entry name" value="J_dom_sf"/>
</dbReference>
<evidence type="ECO:0000256" key="1">
    <source>
        <dbReference type="ARBA" id="ARBA00006169"/>
    </source>
</evidence>
<evidence type="ECO:0000313" key="8">
    <source>
        <dbReference type="Proteomes" id="UP001195483"/>
    </source>
</evidence>
<dbReference type="PRINTS" id="PR00625">
    <property type="entry name" value="JDOMAIN"/>
</dbReference>